<keyword evidence="3" id="KW-1185">Reference proteome</keyword>
<dbReference type="Proteomes" id="UP001163046">
    <property type="component" value="Unassembled WGS sequence"/>
</dbReference>
<feature type="compositionally biased region" description="Basic and acidic residues" evidence="1">
    <location>
        <begin position="234"/>
        <end position="248"/>
    </location>
</feature>
<accession>A0A9W9ZLY6</accession>
<feature type="region of interest" description="Disordered" evidence="1">
    <location>
        <begin position="126"/>
        <end position="254"/>
    </location>
</feature>
<comment type="caution">
    <text evidence="2">The sequence shown here is derived from an EMBL/GenBank/DDBJ whole genome shotgun (WGS) entry which is preliminary data.</text>
</comment>
<reference evidence="2" key="1">
    <citation type="submission" date="2023-01" db="EMBL/GenBank/DDBJ databases">
        <title>Genome assembly of the deep-sea coral Lophelia pertusa.</title>
        <authorList>
            <person name="Herrera S."/>
            <person name="Cordes E."/>
        </authorList>
    </citation>
    <scope>NUCLEOTIDE SEQUENCE</scope>
    <source>
        <strain evidence="2">USNM1676648</strain>
        <tissue evidence="2">Polyp</tissue>
    </source>
</reference>
<feature type="compositionally biased region" description="Basic and acidic residues" evidence="1">
    <location>
        <begin position="126"/>
        <end position="163"/>
    </location>
</feature>
<gene>
    <name evidence="2" type="ORF">OS493_026271</name>
</gene>
<proteinExistence type="predicted"/>
<organism evidence="2 3">
    <name type="scientific">Desmophyllum pertusum</name>
    <dbReference type="NCBI Taxonomy" id="174260"/>
    <lineage>
        <taxon>Eukaryota</taxon>
        <taxon>Metazoa</taxon>
        <taxon>Cnidaria</taxon>
        <taxon>Anthozoa</taxon>
        <taxon>Hexacorallia</taxon>
        <taxon>Scleractinia</taxon>
        <taxon>Caryophylliina</taxon>
        <taxon>Caryophylliidae</taxon>
        <taxon>Desmophyllum</taxon>
    </lineage>
</organism>
<protein>
    <submittedName>
        <fullName evidence="2">Uncharacterized protein</fullName>
    </submittedName>
</protein>
<sequence>MSFYQDIDYLERVGSYLTQNEGVCHIGEWHSHHQLGLARPSGGDGEHRVEQHATYNLKRFVIFIANLHEQKSKLNYVYNVDVGCFLFEIDDKGRQQRVLPGTFTIMQKALNPFLGKRNYRRKENMEKKIKKEQHSSVEVNKEARPRLGEEGKPEKKSDTKESARAAPRPLPKLEKEKAPATTTGKKSDTKESARAAPRPLPKLEKEKAPATTTGKKSDTKESARAAPRPLPQLGREKTACDDNTKDKMASCNDS</sequence>
<evidence type="ECO:0000313" key="2">
    <source>
        <dbReference type="EMBL" id="KAJ7383740.1"/>
    </source>
</evidence>
<evidence type="ECO:0000256" key="1">
    <source>
        <dbReference type="SAM" id="MobiDB-lite"/>
    </source>
</evidence>
<name>A0A9W9ZLY6_9CNID</name>
<dbReference type="EMBL" id="MU825895">
    <property type="protein sequence ID" value="KAJ7383740.1"/>
    <property type="molecule type" value="Genomic_DNA"/>
</dbReference>
<evidence type="ECO:0000313" key="3">
    <source>
        <dbReference type="Proteomes" id="UP001163046"/>
    </source>
</evidence>
<dbReference type="AlphaFoldDB" id="A0A9W9ZLY6"/>